<dbReference type="Pfam" id="PF12702">
    <property type="entry name" value="Lipocalin_3"/>
    <property type="match status" value="1"/>
</dbReference>
<evidence type="ECO:0000259" key="1">
    <source>
        <dbReference type="Pfam" id="PF12702"/>
    </source>
</evidence>
<reference evidence="2 3" key="1">
    <citation type="submission" date="2018-05" db="EMBL/GenBank/DDBJ databases">
        <title>Marinifilum breve JC075T sp. nov., a marine bacterium isolated from Yongle Blue Hole in the South China Sea.</title>
        <authorList>
            <person name="Fu T."/>
        </authorList>
    </citation>
    <scope>NUCLEOTIDE SEQUENCE [LARGE SCALE GENOMIC DNA]</scope>
    <source>
        <strain evidence="2 3">JC075</strain>
    </source>
</reference>
<dbReference type="EMBL" id="QFLI01000002">
    <property type="protein sequence ID" value="PXY02330.1"/>
    <property type="molecule type" value="Genomic_DNA"/>
</dbReference>
<dbReference type="InterPro" id="IPR024311">
    <property type="entry name" value="Lipocalin-like"/>
</dbReference>
<name>A0A2V4A4N8_9BACT</name>
<protein>
    <recommendedName>
        <fullName evidence="1">Lipocalin-like domain-containing protein</fullName>
    </recommendedName>
</protein>
<keyword evidence="3" id="KW-1185">Reference proteome</keyword>
<dbReference type="Gene3D" id="2.40.128.280">
    <property type="match status" value="1"/>
</dbReference>
<feature type="domain" description="Lipocalin-like" evidence="1">
    <location>
        <begin position="56"/>
        <end position="144"/>
    </location>
</feature>
<organism evidence="2 3">
    <name type="scientific">Marinifilum breve</name>
    <dbReference type="NCBI Taxonomy" id="2184082"/>
    <lineage>
        <taxon>Bacteria</taxon>
        <taxon>Pseudomonadati</taxon>
        <taxon>Bacteroidota</taxon>
        <taxon>Bacteroidia</taxon>
        <taxon>Marinilabiliales</taxon>
        <taxon>Marinifilaceae</taxon>
    </lineage>
</organism>
<evidence type="ECO:0000313" key="2">
    <source>
        <dbReference type="EMBL" id="PXY02330.1"/>
    </source>
</evidence>
<dbReference type="PROSITE" id="PS51257">
    <property type="entry name" value="PROKAR_LIPOPROTEIN"/>
    <property type="match status" value="1"/>
</dbReference>
<accession>A0A2V4A4N8</accession>
<proteinExistence type="predicted"/>
<dbReference type="OrthoDB" id="199694at2"/>
<evidence type="ECO:0000313" key="3">
    <source>
        <dbReference type="Proteomes" id="UP000248079"/>
    </source>
</evidence>
<dbReference type="AlphaFoldDB" id="A0A2V4A4N8"/>
<gene>
    <name evidence="2" type="ORF">DF185_06695</name>
</gene>
<sequence length="148" mass="16748">MIKEQESKKHTRMKRTILGLLLMGLISFGACKENKNTGEKNFKKDGVEVSAAHINKQLLVGSWLDTSESQLHFSMLQDGTARSDNMATLLYQKWRVEGSKLILTVKSIGNGSSSVDEESYEIKTLTEEKLVLQNGDFTMEFEKKMIKE</sequence>
<comment type="caution">
    <text evidence="2">The sequence shown here is derived from an EMBL/GenBank/DDBJ whole genome shotgun (WGS) entry which is preliminary data.</text>
</comment>
<dbReference type="Proteomes" id="UP000248079">
    <property type="component" value="Unassembled WGS sequence"/>
</dbReference>